<dbReference type="EMBL" id="BAAFHN010000066">
    <property type="protein sequence ID" value="GAB0173831.1"/>
    <property type="molecule type" value="Genomic_DNA"/>
</dbReference>
<proteinExistence type="predicted"/>
<keyword evidence="2" id="KW-1185">Reference proteome</keyword>
<dbReference type="Proteomes" id="UP001562457">
    <property type="component" value="Unassembled WGS sequence"/>
</dbReference>
<dbReference type="RefSeq" id="WP_369607804.1">
    <property type="nucleotide sequence ID" value="NZ_BAAFHN010000066.1"/>
</dbReference>
<evidence type="ECO:0000313" key="2">
    <source>
        <dbReference type="Proteomes" id="UP001562457"/>
    </source>
</evidence>
<organism evidence="1 2">
    <name type="scientific">Helicobacter trogontum</name>
    <dbReference type="NCBI Taxonomy" id="50960"/>
    <lineage>
        <taxon>Bacteria</taxon>
        <taxon>Pseudomonadati</taxon>
        <taxon>Campylobacterota</taxon>
        <taxon>Epsilonproteobacteria</taxon>
        <taxon>Campylobacterales</taxon>
        <taxon>Helicobacteraceae</taxon>
        <taxon>Helicobacter</taxon>
    </lineage>
</organism>
<name>A0ABQ0D656_9HELI</name>
<reference evidence="1 2" key="1">
    <citation type="submission" date="2024-06" db="EMBL/GenBank/DDBJ databases">
        <title>Draft genome sequence of Helicobacter trogontum NHP16-4001.</title>
        <authorList>
            <person name="Rimbara E."/>
            <person name="Suzuki M."/>
        </authorList>
    </citation>
    <scope>NUCLEOTIDE SEQUENCE [LARGE SCALE GENOMIC DNA]</scope>
    <source>
        <strain evidence="1 2">NHP16-4001</strain>
    </source>
</reference>
<evidence type="ECO:0000313" key="1">
    <source>
        <dbReference type="EMBL" id="GAB0173831.1"/>
    </source>
</evidence>
<accession>A0ABQ0D656</accession>
<comment type="caution">
    <text evidence="1">The sequence shown here is derived from an EMBL/GenBank/DDBJ whole genome shotgun (WGS) entry which is preliminary data.</text>
</comment>
<gene>
    <name evidence="1" type="ORF">NHP164001_18530</name>
</gene>
<protein>
    <submittedName>
        <fullName evidence="1">Uncharacterized protein</fullName>
    </submittedName>
</protein>
<sequence>MKYIEKLLIALKGLMKWLIENISNEIENALKEDNMGQNKQKQENYKNSESLHPNDLVTEEKTMKSNNPIWYDKEYNEDEKGNMRWEFEIWNFGYSDAFEYCKDIWLAFGYNIVLLEYEDMVVTMAWVFSINDLTCIWYYNDYPPYHYILPCKETEENLNKLENYIKVVVNELNKCVKNNEIKPLM</sequence>